<keyword evidence="4" id="KW-1185">Reference proteome</keyword>
<proteinExistence type="inferred from homology"/>
<dbReference type="GO" id="GO:0004497">
    <property type="term" value="F:monooxygenase activity"/>
    <property type="evidence" value="ECO:0007669"/>
    <property type="project" value="TreeGrafter"/>
</dbReference>
<dbReference type="Proteomes" id="UP001218218">
    <property type="component" value="Unassembled WGS sequence"/>
</dbReference>
<reference evidence="3" key="1">
    <citation type="submission" date="2023-03" db="EMBL/GenBank/DDBJ databases">
        <title>Massive genome expansion in bonnet fungi (Mycena s.s.) driven by repeated elements and novel gene families across ecological guilds.</title>
        <authorList>
            <consortium name="Lawrence Berkeley National Laboratory"/>
            <person name="Harder C.B."/>
            <person name="Miyauchi S."/>
            <person name="Viragh M."/>
            <person name="Kuo A."/>
            <person name="Thoen E."/>
            <person name="Andreopoulos B."/>
            <person name="Lu D."/>
            <person name="Skrede I."/>
            <person name="Drula E."/>
            <person name="Henrissat B."/>
            <person name="Morin E."/>
            <person name="Kohler A."/>
            <person name="Barry K."/>
            <person name="LaButti K."/>
            <person name="Morin E."/>
            <person name="Salamov A."/>
            <person name="Lipzen A."/>
            <person name="Mereny Z."/>
            <person name="Hegedus B."/>
            <person name="Baldrian P."/>
            <person name="Stursova M."/>
            <person name="Weitz H."/>
            <person name="Taylor A."/>
            <person name="Grigoriev I.V."/>
            <person name="Nagy L.G."/>
            <person name="Martin F."/>
            <person name="Kauserud H."/>
        </authorList>
    </citation>
    <scope>NUCLEOTIDE SEQUENCE</scope>
    <source>
        <strain evidence="3">CBHHK002</strain>
    </source>
</reference>
<dbReference type="PANTHER" id="PTHR31495">
    <property type="entry name" value="PEROXYGENASE 3-RELATED"/>
    <property type="match status" value="1"/>
</dbReference>
<dbReference type="Pfam" id="PF05042">
    <property type="entry name" value="Caleosin"/>
    <property type="match status" value="1"/>
</dbReference>
<organism evidence="3 4">
    <name type="scientific">Mycena albidolilacea</name>
    <dbReference type="NCBI Taxonomy" id="1033008"/>
    <lineage>
        <taxon>Eukaryota</taxon>
        <taxon>Fungi</taxon>
        <taxon>Dikarya</taxon>
        <taxon>Basidiomycota</taxon>
        <taxon>Agaricomycotina</taxon>
        <taxon>Agaricomycetes</taxon>
        <taxon>Agaricomycetidae</taxon>
        <taxon>Agaricales</taxon>
        <taxon>Marasmiineae</taxon>
        <taxon>Mycenaceae</taxon>
        <taxon>Mycena</taxon>
    </lineage>
</organism>
<keyword evidence="2" id="KW-0472">Membrane</keyword>
<dbReference type="GO" id="GO:0005509">
    <property type="term" value="F:calcium ion binding"/>
    <property type="evidence" value="ECO:0007669"/>
    <property type="project" value="TreeGrafter"/>
</dbReference>
<comment type="caution">
    <text evidence="3">The sequence shown here is derived from an EMBL/GenBank/DDBJ whole genome shotgun (WGS) entry which is preliminary data.</text>
</comment>
<dbReference type="AlphaFoldDB" id="A0AAD7EAC1"/>
<comment type="similarity">
    <text evidence="1">Belongs to the caleosin family.</text>
</comment>
<dbReference type="InterPro" id="IPR007736">
    <property type="entry name" value="Caleosin-related"/>
</dbReference>
<dbReference type="PANTHER" id="PTHR31495:SF0">
    <property type="entry name" value="BINDING PROTEIN CALEOSIN, PUTATIVE (AFU_ORTHOLOGUE AFUA_5G13750)-RELATED"/>
    <property type="match status" value="1"/>
</dbReference>
<evidence type="ECO:0000313" key="3">
    <source>
        <dbReference type="EMBL" id="KAJ7304830.1"/>
    </source>
</evidence>
<evidence type="ECO:0000256" key="1">
    <source>
        <dbReference type="ARBA" id="ARBA00006765"/>
    </source>
</evidence>
<evidence type="ECO:0000256" key="2">
    <source>
        <dbReference type="SAM" id="Phobius"/>
    </source>
</evidence>
<keyword evidence="2" id="KW-1133">Transmembrane helix</keyword>
<dbReference type="EMBL" id="JARIHO010000098">
    <property type="protein sequence ID" value="KAJ7304830.1"/>
    <property type="molecule type" value="Genomic_DNA"/>
</dbReference>
<protein>
    <submittedName>
        <fullName evidence="3">Caleosin</fullName>
    </submittedName>
</protein>
<feature type="transmembrane region" description="Helical" evidence="2">
    <location>
        <begin position="37"/>
        <end position="58"/>
    </location>
</feature>
<name>A0AAD7EAC1_9AGAR</name>
<evidence type="ECO:0000313" key="4">
    <source>
        <dbReference type="Proteomes" id="UP001218218"/>
    </source>
</evidence>
<keyword evidence="2" id="KW-0812">Transmembrane</keyword>
<accession>A0AAD7EAC1</accession>
<sequence>MESETAHPALQAHIAFFDTDDDDIIWPTDTYKGFRTIGYSIFFSALSMVVIHSGFSCVRPPMRISIPLSAVHGSDSRAYTQTGTLDESRFNYVFALYSAEPHTHLSFREGVDLVRGNRNPFDVFGWFAAVFEWGATFLLLAEDGRVKREDVHGIMDGTIFPKLAARTKARNEEKARAKAERKNKVKAD</sequence>
<gene>
    <name evidence="3" type="ORF">DFH08DRAFT_976430</name>
</gene>